<dbReference type="AlphaFoldDB" id="A0A8S3RHB3"/>
<proteinExistence type="predicted"/>
<comment type="caution">
    <text evidence="2">The sequence shown here is derived from an EMBL/GenBank/DDBJ whole genome shotgun (WGS) entry which is preliminary data.</text>
</comment>
<evidence type="ECO:0000313" key="3">
    <source>
        <dbReference type="Proteomes" id="UP000683360"/>
    </source>
</evidence>
<dbReference type="EMBL" id="CAJPWZ010001115">
    <property type="protein sequence ID" value="CAG2208645.1"/>
    <property type="molecule type" value="Genomic_DNA"/>
</dbReference>
<name>A0A8S3RHB3_MYTED</name>
<evidence type="ECO:0000313" key="2">
    <source>
        <dbReference type="EMBL" id="CAG2208645.1"/>
    </source>
</evidence>
<feature type="region of interest" description="Disordered" evidence="1">
    <location>
        <begin position="1"/>
        <end position="20"/>
    </location>
</feature>
<gene>
    <name evidence="2" type="ORF">MEDL_22820</name>
</gene>
<dbReference type="OrthoDB" id="6070987at2759"/>
<keyword evidence="3" id="KW-1185">Reference proteome</keyword>
<accession>A0A8S3RHB3</accession>
<protein>
    <submittedName>
        <fullName evidence="2">Uncharacterized protein</fullName>
    </submittedName>
</protein>
<dbReference type="Proteomes" id="UP000683360">
    <property type="component" value="Unassembled WGS sequence"/>
</dbReference>
<sequence length="182" mass="20585">MAKSHEGTSSEVRMESHEATSTENLAGHLWTVGQLVTTEVAVQSVSMVHSIQTWRKNRNASEELSPDEEIHNILNMYSAEELGHKAERYLMNLRTDILDIAAEHDNDIRVQLYIFRNSHSFGSGKNCIVINITDSNINMKIKLNQPATPKKRTEQGESLSVVRWANNTKDAVKRLSPVKLNF</sequence>
<reference evidence="2" key="1">
    <citation type="submission" date="2021-03" db="EMBL/GenBank/DDBJ databases">
        <authorList>
            <person name="Bekaert M."/>
        </authorList>
    </citation>
    <scope>NUCLEOTIDE SEQUENCE</scope>
</reference>
<organism evidence="2 3">
    <name type="scientific">Mytilus edulis</name>
    <name type="common">Blue mussel</name>
    <dbReference type="NCBI Taxonomy" id="6550"/>
    <lineage>
        <taxon>Eukaryota</taxon>
        <taxon>Metazoa</taxon>
        <taxon>Spiralia</taxon>
        <taxon>Lophotrochozoa</taxon>
        <taxon>Mollusca</taxon>
        <taxon>Bivalvia</taxon>
        <taxon>Autobranchia</taxon>
        <taxon>Pteriomorphia</taxon>
        <taxon>Mytilida</taxon>
        <taxon>Mytiloidea</taxon>
        <taxon>Mytilidae</taxon>
        <taxon>Mytilinae</taxon>
        <taxon>Mytilus</taxon>
    </lineage>
</organism>
<evidence type="ECO:0000256" key="1">
    <source>
        <dbReference type="SAM" id="MobiDB-lite"/>
    </source>
</evidence>